<gene>
    <name evidence="8" type="ORF">SAMN04515674_11378</name>
</gene>
<evidence type="ECO:0000313" key="8">
    <source>
        <dbReference type="EMBL" id="SFQ25890.1"/>
    </source>
</evidence>
<dbReference type="EMBL" id="FOXH01000013">
    <property type="protein sequence ID" value="SFQ25890.1"/>
    <property type="molecule type" value="Genomic_DNA"/>
</dbReference>
<evidence type="ECO:0000256" key="3">
    <source>
        <dbReference type="ARBA" id="ARBA00022679"/>
    </source>
</evidence>
<protein>
    <submittedName>
        <fullName evidence="8">1-acyl-sn-glycerol-3-phosphate acyltransferase</fullName>
    </submittedName>
</protein>
<evidence type="ECO:0000313" key="9">
    <source>
        <dbReference type="Proteomes" id="UP000199306"/>
    </source>
</evidence>
<evidence type="ECO:0000256" key="5">
    <source>
        <dbReference type="ARBA" id="ARBA00023315"/>
    </source>
</evidence>
<dbReference type="PANTHER" id="PTHR10434">
    <property type="entry name" value="1-ACYL-SN-GLYCEROL-3-PHOSPHATE ACYLTRANSFERASE"/>
    <property type="match status" value="1"/>
</dbReference>
<dbReference type="CDD" id="cd07989">
    <property type="entry name" value="LPLAT_AGPAT-like"/>
    <property type="match status" value="1"/>
</dbReference>
<sequence>MRKLFTTLYTAWAAFWLVFLFLLLFPFFWLFLQREEWKPKAHYLNRLWGKLYFPIIFIPVQIEYEEEPATDKAYVFCANHFSYMDIAAMGLILKNYYAFVGKSVIKKVPLFGYMFARLHIQVDRDDKSSRVKSLSRSIRALQSGRSIVIFPEGGIKSKKFPKMHKPFKDGAFAMAVQQQVPIVPITFLNNYKIMEDSKMRVHPMTLRAIVHKPIDTTGMSQEDIDSLKEQTFAVIQGALDKFHSK</sequence>
<dbReference type="GO" id="GO:0006654">
    <property type="term" value="P:phosphatidic acid biosynthetic process"/>
    <property type="evidence" value="ECO:0007669"/>
    <property type="project" value="TreeGrafter"/>
</dbReference>
<reference evidence="8 9" key="1">
    <citation type="submission" date="2016-10" db="EMBL/GenBank/DDBJ databases">
        <authorList>
            <person name="de Groot N.N."/>
        </authorList>
    </citation>
    <scope>NUCLEOTIDE SEQUENCE [LARGE SCALE GENOMIC DNA]</scope>
    <source>
        <strain evidence="9">E92,LMG 26720,CCM 7988</strain>
    </source>
</reference>
<keyword evidence="6" id="KW-1133">Transmembrane helix</keyword>
<keyword evidence="9" id="KW-1185">Reference proteome</keyword>
<keyword evidence="6" id="KW-0472">Membrane</keyword>
<keyword evidence="3 8" id="KW-0808">Transferase</keyword>
<organism evidence="8 9">
    <name type="scientific">Pseudarcicella hirudinis</name>
    <dbReference type="NCBI Taxonomy" id="1079859"/>
    <lineage>
        <taxon>Bacteria</taxon>
        <taxon>Pseudomonadati</taxon>
        <taxon>Bacteroidota</taxon>
        <taxon>Cytophagia</taxon>
        <taxon>Cytophagales</taxon>
        <taxon>Flectobacillaceae</taxon>
        <taxon>Pseudarcicella</taxon>
    </lineage>
</organism>
<feature type="transmembrane region" description="Helical" evidence="6">
    <location>
        <begin position="12"/>
        <end position="32"/>
    </location>
</feature>
<evidence type="ECO:0000256" key="6">
    <source>
        <dbReference type="SAM" id="Phobius"/>
    </source>
</evidence>
<evidence type="ECO:0000256" key="2">
    <source>
        <dbReference type="ARBA" id="ARBA00022516"/>
    </source>
</evidence>
<dbReference type="SUPFAM" id="SSF69593">
    <property type="entry name" value="Glycerol-3-phosphate (1)-acyltransferase"/>
    <property type="match status" value="1"/>
</dbReference>
<keyword evidence="2" id="KW-0444">Lipid biosynthesis</keyword>
<dbReference type="GO" id="GO:0003841">
    <property type="term" value="F:1-acylglycerol-3-phosphate O-acyltransferase activity"/>
    <property type="evidence" value="ECO:0007669"/>
    <property type="project" value="TreeGrafter"/>
</dbReference>
<dbReference type="STRING" id="1079859.SAMN04515674_11378"/>
<keyword evidence="5 8" id="KW-0012">Acyltransferase</keyword>
<feature type="domain" description="Phospholipid/glycerol acyltransferase" evidence="7">
    <location>
        <begin position="74"/>
        <end position="190"/>
    </location>
</feature>
<dbReference type="OrthoDB" id="9803035at2"/>
<comment type="pathway">
    <text evidence="1">Lipid metabolism.</text>
</comment>
<proteinExistence type="predicted"/>
<dbReference type="InterPro" id="IPR002123">
    <property type="entry name" value="Plipid/glycerol_acylTrfase"/>
</dbReference>
<dbReference type="PANTHER" id="PTHR10434:SF64">
    <property type="entry name" value="1-ACYL-SN-GLYCEROL-3-PHOSPHATE ACYLTRANSFERASE-RELATED"/>
    <property type="match status" value="1"/>
</dbReference>
<keyword evidence="4" id="KW-0443">Lipid metabolism</keyword>
<evidence type="ECO:0000259" key="7">
    <source>
        <dbReference type="SMART" id="SM00563"/>
    </source>
</evidence>
<name>A0A1I5X1V3_9BACT</name>
<dbReference type="Pfam" id="PF01553">
    <property type="entry name" value="Acyltransferase"/>
    <property type="match status" value="1"/>
</dbReference>
<dbReference type="RefSeq" id="WP_092018786.1">
    <property type="nucleotide sequence ID" value="NZ_FOXH01000013.1"/>
</dbReference>
<dbReference type="AlphaFoldDB" id="A0A1I5X1V3"/>
<dbReference type="Proteomes" id="UP000199306">
    <property type="component" value="Unassembled WGS sequence"/>
</dbReference>
<accession>A0A1I5X1V3</accession>
<evidence type="ECO:0000256" key="1">
    <source>
        <dbReference type="ARBA" id="ARBA00005189"/>
    </source>
</evidence>
<keyword evidence="6" id="KW-0812">Transmembrane</keyword>
<dbReference type="SMART" id="SM00563">
    <property type="entry name" value="PlsC"/>
    <property type="match status" value="1"/>
</dbReference>
<evidence type="ECO:0000256" key="4">
    <source>
        <dbReference type="ARBA" id="ARBA00023098"/>
    </source>
</evidence>